<dbReference type="FunFam" id="3.20.20.190:FF:000009">
    <property type="entry name" value="Glycerophosphodiester phosphodiesterase, periplasmic"/>
    <property type="match status" value="1"/>
</dbReference>
<evidence type="ECO:0000256" key="2">
    <source>
        <dbReference type="ARBA" id="ARBA00012247"/>
    </source>
</evidence>
<dbReference type="GO" id="GO:0008889">
    <property type="term" value="F:glycerophosphodiester phosphodiesterase activity"/>
    <property type="evidence" value="ECO:0007669"/>
    <property type="project" value="UniProtKB-EC"/>
</dbReference>
<dbReference type="InterPro" id="IPR017946">
    <property type="entry name" value="PLC-like_Pdiesterase_TIM-brl"/>
</dbReference>
<dbReference type="Pfam" id="PF03009">
    <property type="entry name" value="GDPD"/>
    <property type="match status" value="1"/>
</dbReference>
<feature type="chain" id="PRO_5016747465" description="glycerophosphodiester phosphodiesterase" evidence="7">
    <location>
        <begin position="26"/>
        <end position="409"/>
    </location>
</feature>
<dbReference type="Gene3D" id="3.20.20.190">
    <property type="entry name" value="Phosphatidylinositol (PI) phosphodiesterase"/>
    <property type="match status" value="1"/>
</dbReference>
<gene>
    <name evidence="9" type="primary">glpQ</name>
    <name evidence="9" type="ORF">NCTC204_04120</name>
</gene>
<dbReference type="PANTHER" id="PTHR43620">
    <property type="entry name" value="GLYCEROPHOSPHORYL DIESTER PHOSPHODIESTERASE"/>
    <property type="match status" value="1"/>
</dbReference>
<evidence type="ECO:0000259" key="8">
    <source>
        <dbReference type="PROSITE" id="PS51704"/>
    </source>
</evidence>
<feature type="domain" description="GP-PDE" evidence="8">
    <location>
        <begin position="28"/>
        <end position="343"/>
    </location>
</feature>
<dbReference type="AlphaFoldDB" id="A0A378AMG9"/>
<protein>
    <recommendedName>
        <fullName evidence="2">glycerophosphodiester phosphodiesterase</fullName>
        <ecNumber evidence="2">3.1.4.46</ecNumber>
    </recommendedName>
</protein>
<dbReference type="EMBL" id="UGMD01000002">
    <property type="protein sequence ID" value="STV14168.1"/>
    <property type="molecule type" value="Genomic_DNA"/>
</dbReference>
<evidence type="ECO:0000256" key="7">
    <source>
        <dbReference type="SAM" id="SignalP"/>
    </source>
</evidence>
<evidence type="ECO:0000256" key="3">
    <source>
        <dbReference type="ARBA" id="ARBA00022729"/>
    </source>
</evidence>
<keyword evidence="3 7" id="KW-0732">Signal</keyword>
<keyword evidence="5 9" id="KW-0378">Hydrolase</keyword>
<evidence type="ECO:0000256" key="1">
    <source>
        <dbReference type="ARBA" id="ARBA00007277"/>
    </source>
</evidence>
<evidence type="ECO:0000313" key="10">
    <source>
        <dbReference type="Proteomes" id="UP000255192"/>
    </source>
</evidence>
<dbReference type="GO" id="GO:0042597">
    <property type="term" value="C:periplasmic space"/>
    <property type="evidence" value="ECO:0007669"/>
    <property type="project" value="TreeGrafter"/>
</dbReference>
<dbReference type="NCBIfam" id="NF008354">
    <property type="entry name" value="PRK11143.1"/>
    <property type="match status" value="1"/>
</dbReference>
<dbReference type="GO" id="GO:0006629">
    <property type="term" value="P:lipid metabolic process"/>
    <property type="evidence" value="ECO:0007669"/>
    <property type="project" value="InterPro"/>
</dbReference>
<name>A0A378AMG9_KLEPN</name>
<comment type="similarity">
    <text evidence="1">Belongs to the glycerophosphoryl diester phosphodiesterase family.</text>
</comment>
<dbReference type="PANTHER" id="PTHR43620:SF7">
    <property type="entry name" value="GLYCEROPHOSPHODIESTER PHOSPHODIESTERASE GDPD5-RELATED"/>
    <property type="match status" value="1"/>
</dbReference>
<dbReference type="CDD" id="cd08600">
    <property type="entry name" value="GDPD_EcGlpQ_like"/>
    <property type="match status" value="1"/>
</dbReference>
<dbReference type="InterPro" id="IPR030395">
    <property type="entry name" value="GP_PDE_dom"/>
</dbReference>
<keyword evidence="4" id="KW-0319">Glycerol metabolism</keyword>
<dbReference type="SUPFAM" id="SSF51695">
    <property type="entry name" value="PLC-like phosphodiesterases"/>
    <property type="match status" value="1"/>
</dbReference>
<organism evidence="9 10">
    <name type="scientific">Klebsiella pneumoniae</name>
    <dbReference type="NCBI Taxonomy" id="573"/>
    <lineage>
        <taxon>Bacteria</taxon>
        <taxon>Pseudomonadati</taxon>
        <taxon>Pseudomonadota</taxon>
        <taxon>Gammaproteobacteria</taxon>
        <taxon>Enterobacterales</taxon>
        <taxon>Enterobacteriaceae</taxon>
        <taxon>Klebsiella/Raoultella group</taxon>
        <taxon>Klebsiella</taxon>
        <taxon>Klebsiella pneumoniae complex</taxon>
    </lineage>
</organism>
<evidence type="ECO:0000256" key="5">
    <source>
        <dbReference type="ARBA" id="ARBA00022801"/>
    </source>
</evidence>
<evidence type="ECO:0000256" key="6">
    <source>
        <dbReference type="ARBA" id="ARBA00047512"/>
    </source>
</evidence>
<feature type="signal peptide" evidence="7">
    <location>
        <begin position="1"/>
        <end position="25"/>
    </location>
</feature>
<reference evidence="9 10" key="1">
    <citation type="submission" date="2018-06" db="EMBL/GenBank/DDBJ databases">
        <authorList>
            <consortium name="Pathogen Informatics"/>
            <person name="Doyle S."/>
        </authorList>
    </citation>
    <scope>NUCLEOTIDE SEQUENCE [LARGE SCALE GENOMIC DNA]</scope>
    <source>
        <strain evidence="9 10">NCTC204</strain>
    </source>
</reference>
<dbReference type="GO" id="GO:0006071">
    <property type="term" value="P:glycerol metabolic process"/>
    <property type="evidence" value="ECO:0007669"/>
    <property type="project" value="UniProtKB-KW"/>
</dbReference>
<proteinExistence type="inferred from homology"/>
<evidence type="ECO:0000256" key="4">
    <source>
        <dbReference type="ARBA" id="ARBA00022798"/>
    </source>
</evidence>
<dbReference type="EC" id="3.1.4.46" evidence="2"/>
<evidence type="ECO:0000313" key="9">
    <source>
        <dbReference type="EMBL" id="STV14168.1"/>
    </source>
</evidence>
<comment type="catalytic activity">
    <reaction evidence="6">
        <text>a sn-glycero-3-phosphodiester + H2O = an alcohol + sn-glycerol 3-phosphate + H(+)</text>
        <dbReference type="Rhea" id="RHEA:12969"/>
        <dbReference type="ChEBI" id="CHEBI:15377"/>
        <dbReference type="ChEBI" id="CHEBI:15378"/>
        <dbReference type="ChEBI" id="CHEBI:30879"/>
        <dbReference type="ChEBI" id="CHEBI:57597"/>
        <dbReference type="ChEBI" id="CHEBI:83408"/>
        <dbReference type="EC" id="3.1.4.46"/>
    </reaction>
</comment>
<sequence length="409" mass="46026">MKMKLTALMSGMILSSSALCFSATAADKMVIAHRGASGYLPEHTLPAKAMAYAQGADYLEQDLVMTKDDRLVVLHDHYLDRVTDVAQRFPQRARKDGRFYAIDFTLDEIKSLKFTEGFEPKNGKYVQTYPGRFPMGKSDFRIHTFEEEIEFVQGLNHSTGKNIGIYPEIKAPWFHHQEGKDITASTLKVLKEYGYTSKQDKVYLQCFDANELKRIKNELEPKMGMDLNLVQLIAYTDWNETQQKQADGKWVNYSYDWMFKPGAMAQIAQYADGIGPDYHMLVAEGSKPGAVKLTAMVKEAHASHLQVHPYTVRAISCRSTRLTLISSMTCCITRRASTAYLPISRIKRCSSWTRNSKKPDGGYALPGVRTAVLLTLFSACNDFDPGITFVLCYFLEDCAPDISSALCLS</sequence>
<accession>A0A378AMG9</accession>
<dbReference type="PROSITE" id="PS51704">
    <property type="entry name" value="GP_PDE"/>
    <property type="match status" value="1"/>
</dbReference>
<dbReference type="Proteomes" id="UP000255192">
    <property type="component" value="Unassembled WGS sequence"/>
</dbReference>